<comment type="similarity">
    <text evidence="1">Belongs to the sulfotransferase 1 family.</text>
</comment>
<protein>
    <submittedName>
        <fullName evidence="5">Sulfotransferase family cytosolic 1B member 1</fullName>
    </submittedName>
</protein>
<accession>A0A4Y2IF62</accession>
<reference evidence="5 6" key="1">
    <citation type="journal article" date="2019" name="Sci. Rep.">
        <title>Orb-weaving spider Araneus ventricosus genome elucidates the spidroin gene catalogue.</title>
        <authorList>
            <person name="Kono N."/>
            <person name="Nakamura H."/>
            <person name="Ohtoshi R."/>
            <person name="Moran D.A.P."/>
            <person name="Shinohara A."/>
            <person name="Yoshida Y."/>
            <person name="Fujiwara M."/>
            <person name="Mori M."/>
            <person name="Tomita M."/>
            <person name="Arakawa K."/>
        </authorList>
    </citation>
    <scope>NUCLEOTIDE SEQUENCE [LARGE SCALE GENOMIC DNA]</scope>
</reference>
<dbReference type="Proteomes" id="UP000499080">
    <property type="component" value="Unassembled WGS sequence"/>
</dbReference>
<evidence type="ECO:0000313" key="5">
    <source>
        <dbReference type="EMBL" id="GBM76305.1"/>
    </source>
</evidence>
<dbReference type="InterPro" id="IPR027417">
    <property type="entry name" value="P-loop_NTPase"/>
</dbReference>
<feature type="region of interest" description="Disordered" evidence="3">
    <location>
        <begin position="474"/>
        <end position="497"/>
    </location>
</feature>
<comment type="caution">
    <text evidence="5">The sequence shown here is derived from an EMBL/GenBank/DDBJ whole genome shotgun (WGS) entry which is preliminary data.</text>
</comment>
<dbReference type="GO" id="GO:0008146">
    <property type="term" value="F:sulfotransferase activity"/>
    <property type="evidence" value="ECO:0007669"/>
    <property type="project" value="InterPro"/>
</dbReference>
<dbReference type="PANTHER" id="PTHR11783">
    <property type="entry name" value="SULFOTRANSFERASE SULT"/>
    <property type="match status" value="1"/>
</dbReference>
<evidence type="ECO:0000256" key="1">
    <source>
        <dbReference type="ARBA" id="ARBA00005771"/>
    </source>
</evidence>
<dbReference type="InterPro" id="IPR000863">
    <property type="entry name" value="Sulfotransferase_dom"/>
</dbReference>
<feature type="region of interest" description="Disordered" evidence="3">
    <location>
        <begin position="91"/>
        <end position="113"/>
    </location>
</feature>
<feature type="domain" description="Sulfotransferase" evidence="4">
    <location>
        <begin position="213"/>
        <end position="465"/>
    </location>
</feature>
<feature type="compositionally biased region" description="Polar residues" evidence="3">
    <location>
        <begin position="478"/>
        <end position="490"/>
    </location>
</feature>
<evidence type="ECO:0000313" key="6">
    <source>
        <dbReference type="Proteomes" id="UP000499080"/>
    </source>
</evidence>
<dbReference type="Pfam" id="PF00685">
    <property type="entry name" value="Sulfotransfer_1"/>
    <property type="match status" value="1"/>
</dbReference>
<keyword evidence="2 5" id="KW-0808">Transferase</keyword>
<dbReference type="EMBL" id="BGPR01002612">
    <property type="protein sequence ID" value="GBM76305.1"/>
    <property type="molecule type" value="Genomic_DNA"/>
</dbReference>
<evidence type="ECO:0000259" key="4">
    <source>
        <dbReference type="Pfam" id="PF00685"/>
    </source>
</evidence>
<name>A0A4Y2IF62_ARAVE</name>
<keyword evidence="6" id="KW-1185">Reference proteome</keyword>
<dbReference type="Gene3D" id="3.40.50.300">
    <property type="entry name" value="P-loop containing nucleotide triphosphate hydrolases"/>
    <property type="match status" value="1"/>
</dbReference>
<feature type="region of interest" description="Disordered" evidence="3">
    <location>
        <begin position="1"/>
        <end position="79"/>
    </location>
</feature>
<dbReference type="FunFam" id="3.40.50.300:FF:000433">
    <property type="entry name" value="Estrogen sulfotransferase"/>
    <property type="match status" value="1"/>
</dbReference>
<evidence type="ECO:0000256" key="3">
    <source>
        <dbReference type="SAM" id="MobiDB-lite"/>
    </source>
</evidence>
<dbReference type="AlphaFoldDB" id="A0A4Y2IF62"/>
<proteinExistence type="inferred from homology"/>
<sequence>MSWLKERPEIASGSRRQRTVSSLAEEEPCQELPPAATGKTPDGSGEVFEDSADSCRDGDSELSSDTADSNLVKSLPTPEEIAGKIAKELEQSFSSESDCESDSDEGVALGGRNPEIRLSDLQVTPSADDMLSLKFLYNTPLGALVTGSRKKREDKSGKDIVLADQDSTLDLDPLRASYVQSIPRAQWFKGVLLQGYLVHPSILMGLDDLEVRDDDVFITTYPKSGTTWMEEIVSLIYNDGNPSKVKKKLLNYRVRHLEVGRPIGHLRHLRKVKSPRLMATHLPLPVIPKRLRQGKCKIIYVVRNPKDNAVSYYHHHRMSTFLGNYKGSWDDFLYLYMKGYLVYGSWFDHVLPYWRFHQEHPDRMLFISFEDLKLDLPGMVSKIASFLDRPLSPDAIEAISNHCTFEQMKSNNMVNREVLPITDLFDMTQSKFMRKGIIGDWKNYFTEEQNMAFNKLYNEKMQGSGLELVFDPEEIDNRNNNGETATTTKLDNGPAET</sequence>
<dbReference type="OrthoDB" id="205623at2759"/>
<dbReference type="SUPFAM" id="SSF52540">
    <property type="entry name" value="P-loop containing nucleoside triphosphate hydrolases"/>
    <property type="match status" value="1"/>
</dbReference>
<gene>
    <name evidence="5" type="primary">Sult1b1_15</name>
    <name evidence="5" type="ORF">AVEN_225560_1</name>
</gene>
<evidence type="ECO:0000256" key="2">
    <source>
        <dbReference type="ARBA" id="ARBA00022679"/>
    </source>
</evidence>
<feature type="compositionally biased region" description="Polar residues" evidence="3">
    <location>
        <begin position="61"/>
        <end position="72"/>
    </location>
</feature>
<organism evidence="5 6">
    <name type="scientific">Araneus ventricosus</name>
    <name type="common">Orbweaver spider</name>
    <name type="synonym">Epeira ventricosa</name>
    <dbReference type="NCBI Taxonomy" id="182803"/>
    <lineage>
        <taxon>Eukaryota</taxon>
        <taxon>Metazoa</taxon>
        <taxon>Ecdysozoa</taxon>
        <taxon>Arthropoda</taxon>
        <taxon>Chelicerata</taxon>
        <taxon>Arachnida</taxon>
        <taxon>Araneae</taxon>
        <taxon>Araneomorphae</taxon>
        <taxon>Entelegynae</taxon>
        <taxon>Araneoidea</taxon>
        <taxon>Araneidae</taxon>
        <taxon>Araneus</taxon>
    </lineage>
</organism>